<evidence type="ECO:0000256" key="3">
    <source>
        <dbReference type="ARBA" id="ARBA00022989"/>
    </source>
</evidence>
<reference evidence="7 8" key="1">
    <citation type="submission" date="2024-09" db="EMBL/GenBank/DDBJ databases">
        <title>Rethinking Asexuality: The Enigmatic Case of Functional Sexual Genes in Lepraria (Stereocaulaceae).</title>
        <authorList>
            <person name="Doellman M."/>
            <person name="Sun Y."/>
            <person name="Barcenas-Pena A."/>
            <person name="Lumbsch H.T."/>
            <person name="Grewe F."/>
        </authorList>
    </citation>
    <scope>NUCLEOTIDE SEQUENCE [LARGE SCALE GENOMIC DNA]</scope>
    <source>
        <strain evidence="7 8">Mercado 3170</strain>
    </source>
</reference>
<feature type="transmembrane region" description="Helical" evidence="6">
    <location>
        <begin position="442"/>
        <end position="465"/>
    </location>
</feature>
<organism evidence="7 8">
    <name type="scientific">Stereocaulon virgatum</name>
    <dbReference type="NCBI Taxonomy" id="373712"/>
    <lineage>
        <taxon>Eukaryota</taxon>
        <taxon>Fungi</taxon>
        <taxon>Dikarya</taxon>
        <taxon>Ascomycota</taxon>
        <taxon>Pezizomycotina</taxon>
        <taxon>Lecanoromycetes</taxon>
        <taxon>OSLEUM clade</taxon>
        <taxon>Lecanoromycetidae</taxon>
        <taxon>Lecanorales</taxon>
        <taxon>Lecanorineae</taxon>
        <taxon>Stereocaulaceae</taxon>
        <taxon>Stereocaulon</taxon>
    </lineage>
</organism>
<name>A0ABR4AKW4_9LECA</name>
<dbReference type="Gene3D" id="1.20.58.340">
    <property type="entry name" value="Magnesium transport protein CorA, transmembrane region"/>
    <property type="match status" value="1"/>
</dbReference>
<evidence type="ECO:0000313" key="8">
    <source>
        <dbReference type="Proteomes" id="UP001590950"/>
    </source>
</evidence>
<dbReference type="InterPro" id="IPR045863">
    <property type="entry name" value="CorA_TM1_TM2"/>
</dbReference>
<keyword evidence="4 6" id="KW-0472">Membrane</keyword>
<keyword evidence="8" id="KW-1185">Reference proteome</keyword>
<dbReference type="InterPro" id="IPR002523">
    <property type="entry name" value="MgTranspt_CorA/ZnTranspt_ZntB"/>
</dbReference>
<feature type="transmembrane region" description="Helical" evidence="6">
    <location>
        <begin position="611"/>
        <end position="627"/>
    </location>
</feature>
<feature type="region of interest" description="Disordered" evidence="5">
    <location>
        <begin position="1"/>
        <end position="29"/>
    </location>
</feature>
<feature type="transmembrane region" description="Helical" evidence="6">
    <location>
        <begin position="531"/>
        <end position="551"/>
    </location>
</feature>
<evidence type="ECO:0000313" key="7">
    <source>
        <dbReference type="EMBL" id="KAL2046149.1"/>
    </source>
</evidence>
<evidence type="ECO:0000256" key="6">
    <source>
        <dbReference type="SAM" id="Phobius"/>
    </source>
</evidence>
<dbReference type="Pfam" id="PF01544">
    <property type="entry name" value="CorA"/>
    <property type="match status" value="1"/>
</dbReference>
<keyword evidence="3 6" id="KW-1133">Transmembrane helix</keyword>
<comment type="subcellular location">
    <subcellularLocation>
        <location evidence="1">Membrane</location>
        <topology evidence="1">Multi-pass membrane protein</topology>
    </subcellularLocation>
</comment>
<dbReference type="SUPFAM" id="SSF144083">
    <property type="entry name" value="Magnesium transport protein CorA, transmembrane region"/>
    <property type="match status" value="1"/>
</dbReference>
<comment type="caution">
    <text evidence="7">The sequence shown here is derived from an EMBL/GenBank/DDBJ whole genome shotgun (WGS) entry which is preliminary data.</text>
</comment>
<proteinExistence type="predicted"/>
<feature type="transmembrane region" description="Helical" evidence="6">
    <location>
        <begin position="557"/>
        <end position="574"/>
    </location>
</feature>
<evidence type="ECO:0000256" key="5">
    <source>
        <dbReference type="SAM" id="MobiDB-lite"/>
    </source>
</evidence>
<protein>
    <submittedName>
        <fullName evidence="7">Uncharacterized protein</fullName>
    </submittedName>
</protein>
<sequence length="643" mass="73064">MATEMEELPPRSLPSRSSTLESQRQPFRREPRSTWFLPNSLLRLWRIGGPRSSSNDLIDDLVVSAAMKQKDGPDFLDDYMHVSRKPRAMIHAIFDFVVELPPVTEPVSVERSTPPGDASLYESLGWVTQKTDLQYSDSFIMCIFTAKNLQSKAATMYKFLKPLPAQVQRRKEIPRRSLIYLLSKRPTWNISDDIVTEIAQASNPLDFTFHAELPSRPQKSSSASYLTRSIDLTICWQCLVPRFKSDLDTYLRQPFRTPPTFHYVKIYVLNLGAPRNLRACLLFDDPRSLDSFRQNMTNSSNMVSESWHSSHRLIHAILTAKSTALSDMMYFLQEANREVFNMTFDGRTHPSQEKIQHLIHLNDCRKRAQDDMASNSRRLKTFVSRMSEHVSAVPKVDETLGALLKLDDTEYIDKELATLGQKITDRQIEIESQIGLKTRNTAVLTFLAAVYIPLAFVTSFLGMNITAGSTWSSPSSSAGSGNSNPQLWDMKWFTVLSVPLLFGTIIVPIITGPVLRWLFSVYTKLKPFRRVIVIVSALTVALTAYSWFAAISDRASIYLPIASSVILLALGLHQTRRAFRTGQHKIIWLVYCGFTILCGTLNSIFVIVPTMFAALALFPAIHFVIYSRERLRGRRGKLHDPYH</sequence>
<dbReference type="Proteomes" id="UP001590950">
    <property type="component" value="Unassembled WGS sequence"/>
</dbReference>
<dbReference type="EMBL" id="JBEFKJ010000004">
    <property type="protein sequence ID" value="KAL2046149.1"/>
    <property type="molecule type" value="Genomic_DNA"/>
</dbReference>
<gene>
    <name evidence="7" type="ORF">N7G274_001596</name>
</gene>
<evidence type="ECO:0000256" key="4">
    <source>
        <dbReference type="ARBA" id="ARBA00023136"/>
    </source>
</evidence>
<feature type="transmembrane region" description="Helical" evidence="6">
    <location>
        <begin position="492"/>
        <end position="519"/>
    </location>
</feature>
<evidence type="ECO:0000256" key="1">
    <source>
        <dbReference type="ARBA" id="ARBA00004141"/>
    </source>
</evidence>
<feature type="compositionally biased region" description="Low complexity" evidence="5">
    <location>
        <begin position="13"/>
        <end position="22"/>
    </location>
</feature>
<accession>A0ABR4AKW4</accession>
<evidence type="ECO:0000256" key="2">
    <source>
        <dbReference type="ARBA" id="ARBA00022692"/>
    </source>
</evidence>
<keyword evidence="2 6" id="KW-0812">Transmembrane</keyword>
<feature type="transmembrane region" description="Helical" evidence="6">
    <location>
        <begin position="586"/>
        <end position="605"/>
    </location>
</feature>